<feature type="compositionally biased region" description="Polar residues" evidence="1">
    <location>
        <begin position="7"/>
        <end position="26"/>
    </location>
</feature>
<sequence>MEKETETLNSSNDASLNCSTNTPSTAQHEEEPFLAFDSTSELSFDDLSRIYCSLVALVKAERPFDDVLLDRAAQFMKSLEPRWGDDDYAVKLVTDLVPSSAGPSSGFVESIVTLVSSPHSTVVAAALSFVRNAQFFSSFTVRDALLNSDLITKVLTTIQPHTLQISGNEEIFDELINVVRDFIDLAHPLHQNGRGITAAVDAFNHREMILKKVVLPSSPFVAFLISKRYILLNERLSESFMDLLFNYHQICPFHRPTLEFVLASPIVMAFSSCLSFIEDENCLERSMDQMVSSLTEWMTYGPDMVESGKRMMQALISEGFEDTLEQILIYEKNGGCGNYVVLNYLEHVQTSSNPSPTDTHFMSQVSYSTRSKPTSTDQHPDFFPSVRSFHRRIRQLRSEESRENNRFKKATRSLYHIEPYHLEKHDKISRIRSRCSTLRITHAKLLMEREETSTVLGISSEHIFVLANFNFAHTDHLHNSTLTELHKVKPVRSPSLLLRKQPRRWSCTPVEQIDPLSCFPIRDTSVPPISAIPSFLPPSLPFVPSSADVGKNLLSHKC</sequence>
<evidence type="ECO:0000313" key="3">
    <source>
        <dbReference type="Proteomes" id="UP001281761"/>
    </source>
</evidence>
<accession>A0ABQ9Y8S5</accession>
<evidence type="ECO:0000313" key="2">
    <source>
        <dbReference type="EMBL" id="KAK2960153.1"/>
    </source>
</evidence>
<gene>
    <name evidence="2" type="ORF">BLNAU_5036</name>
</gene>
<dbReference type="Proteomes" id="UP001281761">
    <property type="component" value="Unassembled WGS sequence"/>
</dbReference>
<keyword evidence="3" id="KW-1185">Reference proteome</keyword>
<proteinExistence type="predicted"/>
<evidence type="ECO:0000256" key="1">
    <source>
        <dbReference type="SAM" id="MobiDB-lite"/>
    </source>
</evidence>
<organism evidence="2 3">
    <name type="scientific">Blattamonas nauphoetae</name>
    <dbReference type="NCBI Taxonomy" id="2049346"/>
    <lineage>
        <taxon>Eukaryota</taxon>
        <taxon>Metamonada</taxon>
        <taxon>Preaxostyla</taxon>
        <taxon>Oxymonadida</taxon>
        <taxon>Blattamonas</taxon>
    </lineage>
</organism>
<dbReference type="EMBL" id="JARBJD010000025">
    <property type="protein sequence ID" value="KAK2960153.1"/>
    <property type="molecule type" value="Genomic_DNA"/>
</dbReference>
<comment type="caution">
    <text evidence="2">The sequence shown here is derived from an EMBL/GenBank/DDBJ whole genome shotgun (WGS) entry which is preliminary data.</text>
</comment>
<name>A0ABQ9Y8S5_9EUKA</name>
<protein>
    <submittedName>
        <fullName evidence="2">Uncharacterized protein</fullName>
    </submittedName>
</protein>
<reference evidence="2 3" key="1">
    <citation type="journal article" date="2022" name="bioRxiv">
        <title>Genomics of Preaxostyla Flagellates Illuminates Evolutionary Transitions and the Path Towards Mitochondrial Loss.</title>
        <authorList>
            <person name="Novak L.V.F."/>
            <person name="Treitli S.C."/>
            <person name="Pyrih J."/>
            <person name="Halakuc P."/>
            <person name="Pipaliya S.V."/>
            <person name="Vacek V."/>
            <person name="Brzon O."/>
            <person name="Soukal P."/>
            <person name="Eme L."/>
            <person name="Dacks J.B."/>
            <person name="Karnkowska A."/>
            <person name="Elias M."/>
            <person name="Hampl V."/>
        </authorList>
    </citation>
    <scope>NUCLEOTIDE SEQUENCE [LARGE SCALE GENOMIC DNA]</scope>
    <source>
        <strain evidence="2">NAU3</strain>
        <tissue evidence="2">Gut</tissue>
    </source>
</reference>
<feature type="region of interest" description="Disordered" evidence="1">
    <location>
        <begin position="1"/>
        <end position="30"/>
    </location>
</feature>